<comment type="caution">
    <text evidence="1">The sequence shown here is derived from an EMBL/GenBank/DDBJ whole genome shotgun (WGS) entry which is preliminary data.</text>
</comment>
<name>A0A432JH56_9GAMM</name>
<proteinExistence type="predicted"/>
<reference evidence="1" key="1">
    <citation type="submission" date="2018-12" db="EMBL/GenBank/DDBJ databases">
        <authorList>
            <person name="Jadhav K."/>
            <person name="Kushwaha B."/>
            <person name="Jadhav I."/>
        </authorList>
    </citation>
    <scope>NUCLEOTIDE SEQUENCE [LARGE SCALE GENOMIC DNA]</scope>
    <source>
        <strain evidence="1">SBS 10</strain>
    </source>
</reference>
<sequence>MVPAWPLGLVRQLRALKDDRPITVITADSGDDYSAAALHRLCQGLPPSDWPCSRRWALPSG</sequence>
<accession>A0A432JH56</accession>
<dbReference type="EMBL" id="RXHI01000021">
    <property type="protein sequence ID" value="RUA22223.1"/>
    <property type="molecule type" value="Genomic_DNA"/>
</dbReference>
<dbReference type="AlphaFoldDB" id="A0A432JH56"/>
<evidence type="ECO:0000313" key="1">
    <source>
        <dbReference type="EMBL" id="RUA22223.1"/>
    </source>
</evidence>
<organism evidence="1">
    <name type="scientific">Billgrantia gudaonensis</name>
    <dbReference type="NCBI Taxonomy" id="376427"/>
    <lineage>
        <taxon>Bacteria</taxon>
        <taxon>Pseudomonadati</taxon>
        <taxon>Pseudomonadota</taxon>
        <taxon>Gammaproteobacteria</taxon>
        <taxon>Oceanospirillales</taxon>
        <taxon>Halomonadaceae</taxon>
        <taxon>Billgrantia</taxon>
    </lineage>
</organism>
<gene>
    <name evidence="1" type="ORF">DSL92_06935</name>
</gene>
<protein>
    <submittedName>
        <fullName evidence="1">Uncharacterized protein</fullName>
    </submittedName>
</protein>